<accession>A0A4C1WN66</accession>
<dbReference type="AlphaFoldDB" id="A0A4C1WN66"/>
<reference evidence="1 2" key="1">
    <citation type="journal article" date="2019" name="Commun. Biol.">
        <title>The bagworm genome reveals a unique fibroin gene that provides high tensile strength.</title>
        <authorList>
            <person name="Kono N."/>
            <person name="Nakamura H."/>
            <person name="Ohtoshi R."/>
            <person name="Tomita M."/>
            <person name="Numata K."/>
            <person name="Arakawa K."/>
        </authorList>
    </citation>
    <scope>NUCLEOTIDE SEQUENCE [LARGE SCALE GENOMIC DNA]</scope>
</reference>
<proteinExistence type="predicted"/>
<dbReference type="EMBL" id="BGZK01000603">
    <property type="protein sequence ID" value="GBP52463.1"/>
    <property type="molecule type" value="Genomic_DNA"/>
</dbReference>
<evidence type="ECO:0000313" key="2">
    <source>
        <dbReference type="Proteomes" id="UP000299102"/>
    </source>
</evidence>
<comment type="caution">
    <text evidence="1">The sequence shown here is derived from an EMBL/GenBank/DDBJ whole genome shotgun (WGS) entry which is preliminary data.</text>
</comment>
<keyword evidence="2" id="KW-1185">Reference proteome</keyword>
<evidence type="ECO:0000313" key="1">
    <source>
        <dbReference type="EMBL" id="GBP52463.1"/>
    </source>
</evidence>
<organism evidence="1 2">
    <name type="scientific">Eumeta variegata</name>
    <name type="common">Bagworm moth</name>
    <name type="synonym">Eumeta japonica</name>
    <dbReference type="NCBI Taxonomy" id="151549"/>
    <lineage>
        <taxon>Eukaryota</taxon>
        <taxon>Metazoa</taxon>
        <taxon>Ecdysozoa</taxon>
        <taxon>Arthropoda</taxon>
        <taxon>Hexapoda</taxon>
        <taxon>Insecta</taxon>
        <taxon>Pterygota</taxon>
        <taxon>Neoptera</taxon>
        <taxon>Endopterygota</taxon>
        <taxon>Lepidoptera</taxon>
        <taxon>Glossata</taxon>
        <taxon>Ditrysia</taxon>
        <taxon>Tineoidea</taxon>
        <taxon>Psychidae</taxon>
        <taxon>Oiketicinae</taxon>
        <taxon>Eumeta</taxon>
    </lineage>
</organism>
<protein>
    <submittedName>
        <fullName evidence="1">Uncharacterized protein</fullName>
    </submittedName>
</protein>
<dbReference type="Proteomes" id="UP000299102">
    <property type="component" value="Unassembled WGS sequence"/>
</dbReference>
<name>A0A4C1WN66_EUMVA</name>
<sequence>MLYSWISITASQNRAGRHTGVSAARDMPYGLFLKGSPRHRSHWIPTRVASILSARRGSGTGVDFGLTLNIALTNNQLVLKRKEIVLYSSARNDEEKLVNIRSYSYLSLIFLRHSYLN</sequence>
<gene>
    <name evidence="1" type="ORF">EVAR_39922_1</name>
</gene>